<organism evidence="8 9">
    <name type="scientific">Rotaria sordida</name>
    <dbReference type="NCBI Taxonomy" id="392033"/>
    <lineage>
        <taxon>Eukaryota</taxon>
        <taxon>Metazoa</taxon>
        <taxon>Spiralia</taxon>
        <taxon>Gnathifera</taxon>
        <taxon>Rotifera</taxon>
        <taxon>Eurotatoria</taxon>
        <taxon>Bdelloidea</taxon>
        <taxon>Philodinida</taxon>
        <taxon>Philodinidae</taxon>
        <taxon>Rotaria</taxon>
    </lineage>
</organism>
<accession>A0A818QQD1</accession>
<dbReference type="Proteomes" id="UP000663882">
    <property type="component" value="Unassembled WGS sequence"/>
</dbReference>
<evidence type="ECO:0000313" key="3">
    <source>
        <dbReference type="EMBL" id="CAF0816366.1"/>
    </source>
</evidence>
<dbReference type="OrthoDB" id="10042396at2759"/>
<keyword evidence="2" id="KW-0472">Membrane</keyword>
<gene>
    <name evidence="6" type="ORF">JXQ802_LOCUS14786</name>
    <name evidence="7" type="ORF">JXQ802_LOCUS14873</name>
    <name evidence="8" type="ORF">OTI717_LOCUS8895</name>
    <name evidence="4" type="ORF">PYM288_LOCUS6882</name>
    <name evidence="3" type="ORF">RFH988_LOCUS4702</name>
    <name evidence="5" type="ORF">ZHD862_LOCUS4761</name>
</gene>
<evidence type="ECO:0000313" key="6">
    <source>
        <dbReference type="EMBL" id="CAF1013436.1"/>
    </source>
</evidence>
<keyword evidence="10" id="KW-1185">Reference proteome</keyword>
<sequence length="153" mass="17842">MCTHSVSGSSLLSGYDEDDAHETNGRSRREFEQIDAVLYNEDIPKRSSMKKICEEWSSKPHFRIRGRLCSIDLQQDINQIETKSNILSSNDHFKISCLDTNELNVSLREDKTKKRIYIFEVTMEIILRLFILCFLTTIILLIKTQTLVNRIQN</sequence>
<protein>
    <submittedName>
        <fullName evidence="8">Uncharacterized protein</fullName>
    </submittedName>
</protein>
<dbReference type="Proteomes" id="UP000663823">
    <property type="component" value="Unassembled WGS sequence"/>
</dbReference>
<dbReference type="EMBL" id="CAJNOL010000339">
    <property type="protein sequence ID" value="CAF1015302.1"/>
    <property type="molecule type" value="Genomic_DNA"/>
</dbReference>
<dbReference type="EMBL" id="CAJNOT010000119">
    <property type="protein sequence ID" value="CAF0848785.1"/>
    <property type="molecule type" value="Genomic_DNA"/>
</dbReference>
<evidence type="ECO:0000313" key="10">
    <source>
        <dbReference type="Proteomes" id="UP000663870"/>
    </source>
</evidence>
<feature type="compositionally biased region" description="Polar residues" evidence="1">
    <location>
        <begin position="1"/>
        <end position="12"/>
    </location>
</feature>
<dbReference type="AlphaFoldDB" id="A0A818QQD1"/>
<evidence type="ECO:0000313" key="5">
    <source>
        <dbReference type="EMBL" id="CAF0848785.1"/>
    </source>
</evidence>
<feature type="region of interest" description="Disordered" evidence="1">
    <location>
        <begin position="1"/>
        <end position="27"/>
    </location>
</feature>
<feature type="transmembrane region" description="Helical" evidence="2">
    <location>
        <begin position="116"/>
        <end position="142"/>
    </location>
</feature>
<keyword evidence="2" id="KW-0812">Transmembrane</keyword>
<evidence type="ECO:0000256" key="2">
    <source>
        <dbReference type="SAM" id="Phobius"/>
    </source>
</evidence>
<dbReference type="EMBL" id="CAJNOH010000079">
    <property type="protein sequence ID" value="CAF0847313.1"/>
    <property type="molecule type" value="Genomic_DNA"/>
</dbReference>
<evidence type="ECO:0000313" key="7">
    <source>
        <dbReference type="EMBL" id="CAF1015302.1"/>
    </source>
</evidence>
<dbReference type="EMBL" id="CAJOAX010000731">
    <property type="protein sequence ID" value="CAF3642142.1"/>
    <property type="molecule type" value="Genomic_DNA"/>
</dbReference>
<evidence type="ECO:0000313" key="8">
    <source>
        <dbReference type="EMBL" id="CAF3642142.1"/>
    </source>
</evidence>
<dbReference type="EMBL" id="CAJNOL010000336">
    <property type="protein sequence ID" value="CAF1013436.1"/>
    <property type="molecule type" value="Genomic_DNA"/>
</dbReference>
<reference evidence="8" key="1">
    <citation type="submission" date="2021-02" db="EMBL/GenBank/DDBJ databases">
        <authorList>
            <person name="Nowell W R."/>
        </authorList>
    </citation>
    <scope>NUCLEOTIDE SEQUENCE</scope>
</reference>
<dbReference type="Proteomes" id="UP000663854">
    <property type="component" value="Unassembled WGS sequence"/>
</dbReference>
<dbReference type="EMBL" id="CAJNOO010000125">
    <property type="protein sequence ID" value="CAF0816366.1"/>
    <property type="molecule type" value="Genomic_DNA"/>
</dbReference>
<evidence type="ECO:0000256" key="1">
    <source>
        <dbReference type="SAM" id="MobiDB-lite"/>
    </source>
</evidence>
<evidence type="ECO:0000313" key="4">
    <source>
        <dbReference type="EMBL" id="CAF0847313.1"/>
    </source>
</evidence>
<dbReference type="Proteomes" id="UP000663864">
    <property type="component" value="Unassembled WGS sequence"/>
</dbReference>
<evidence type="ECO:0000313" key="9">
    <source>
        <dbReference type="Proteomes" id="UP000663823"/>
    </source>
</evidence>
<dbReference type="Proteomes" id="UP000663870">
    <property type="component" value="Unassembled WGS sequence"/>
</dbReference>
<proteinExistence type="predicted"/>
<comment type="caution">
    <text evidence="8">The sequence shown here is derived from an EMBL/GenBank/DDBJ whole genome shotgun (WGS) entry which is preliminary data.</text>
</comment>
<keyword evidence="2" id="KW-1133">Transmembrane helix</keyword>
<name>A0A818QQD1_9BILA</name>